<accession>A0AAI9YK20</accession>
<dbReference type="EMBL" id="MOOE01000019">
    <property type="protein sequence ID" value="KAK1513979.1"/>
    <property type="molecule type" value="Genomic_DNA"/>
</dbReference>
<gene>
    <name evidence="3" type="ORF">CCOS01_13919</name>
</gene>
<reference evidence="3 4" key="1">
    <citation type="submission" date="2016-10" db="EMBL/GenBank/DDBJ databases">
        <title>The genome sequence of Colletotrichum fioriniae PJ7.</title>
        <authorList>
            <person name="Baroncelli R."/>
        </authorList>
    </citation>
    <scope>NUCLEOTIDE SEQUENCE [LARGE SCALE GENOMIC DNA]</scope>
    <source>
        <strain evidence="3 4">IMI 309622</strain>
    </source>
</reference>
<proteinExistence type="predicted"/>
<comment type="caution">
    <text evidence="3">The sequence shown here is derived from an EMBL/GenBank/DDBJ whole genome shotgun (WGS) entry which is preliminary data.</text>
</comment>
<keyword evidence="2" id="KW-1133">Transmembrane helix</keyword>
<sequence>MPIGLYLANQVKSYPRKTSSHHSPSFINVIAVAAGFLVYIARVPRRCLSLSLGLMMSRTLSGVRIDPYFQANPMSLLGSHGPSFYNLASVKGGSESDIGAMYGNSVSDGFQFADDCVPPAVRDSSGKVRNQSVLSKNLKMLPMSTFATITTAAQPSQPPWYTLILQMSRGTPWASGGRGRRDSDLVRPPVQF</sequence>
<name>A0AAI9YK20_9PEZI</name>
<evidence type="ECO:0000256" key="1">
    <source>
        <dbReference type="SAM" id="MobiDB-lite"/>
    </source>
</evidence>
<evidence type="ECO:0000313" key="3">
    <source>
        <dbReference type="EMBL" id="KAK1513979.1"/>
    </source>
</evidence>
<dbReference type="GeneID" id="85345610"/>
<keyword evidence="4" id="KW-1185">Reference proteome</keyword>
<keyword evidence="2" id="KW-0472">Membrane</keyword>
<feature type="transmembrane region" description="Helical" evidence="2">
    <location>
        <begin position="23"/>
        <end position="41"/>
    </location>
</feature>
<dbReference type="RefSeq" id="XP_060307159.1">
    <property type="nucleotide sequence ID" value="XM_060462063.1"/>
</dbReference>
<protein>
    <submittedName>
        <fullName evidence="3">Uncharacterized protein</fullName>
    </submittedName>
</protein>
<evidence type="ECO:0000256" key="2">
    <source>
        <dbReference type="SAM" id="Phobius"/>
    </source>
</evidence>
<dbReference type="Proteomes" id="UP001240678">
    <property type="component" value="Unassembled WGS sequence"/>
</dbReference>
<feature type="region of interest" description="Disordered" evidence="1">
    <location>
        <begin position="171"/>
        <end position="192"/>
    </location>
</feature>
<dbReference type="AlphaFoldDB" id="A0AAI9YK20"/>
<keyword evidence="2" id="KW-0812">Transmembrane</keyword>
<evidence type="ECO:0000313" key="4">
    <source>
        <dbReference type="Proteomes" id="UP001240678"/>
    </source>
</evidence>
<organism evidence="3 4">
    <name type="scientific">Colletotrichum costaricense</name>
    <dbReference type="NCBI Taxonomy" id="1209916"/>
    <lineage>
        <taxon>Eukaryota</taxon>
        <taxon>Fungi</taxon>
        <taxon>Dikarya</taxon>
        <taxon>Ascomycota</taxon>
        <taxon>Pezizomycotina</taxon>
        <taxon>Sordariomycetes</taxon>
        <taxon>Hypocreomycetidae</taxon>
        <taxon>Glomerellales</taxon>
        <taxon>Glomerellaceae</taxon>
        <taxon>Colletotrichum</taxon>
        <taxon>Colletotrichum acutatum species complex</taxon>
    </lineage>
</organism>